<dbReference type="GeneID" id="115876214"/>
<proteinExistence type="predicted"/>
<dbReference type="AlphaFoldDB" id="A0A6J2X959"/>
<dbReference type="OrthoDB" id="10461262at2759"/>
<protein>
    <submittedName>
        <fullName evidence="2">Uncharacterized protein LOC115876214</fullName>
    </submittedName>
</protein>
<sequence length="217" mass="25979">MAKIGARMKKRQHRKSKLHKTKANWYLVLIIMIFVHNCQACFGPVSIQHIVEKHTSGYLKVQKSNVTLSCKAPHELYIITASGGGFYIYDNSARRFICWRNNHVIAMTYKHIERKKFWPKCRFQDGVSDRMQAYITLHQFQNKKKMLLLDLKERKKQRCYKNYSKHVVYEFLKYPATREKCCPQAFDVFCKSRLRRMKEFSRMCDDRNLSKCNDVNY</sequence>
<evidence type="ECO:0000313" key="2">
    <source>
        <dbReference type="RefSeq" id="XP_030747773.1"/>
    </source>
</evidence>
<evidence type="ECO:0000313" key="1">
    <source>
        <dbReference type="Proteomes" id="UP000504635"/>
    </source>
</evidence>
<dbReference type="KEGG" id="soy:115876214"/>
<organism evidence="1 2">
    <name type="scientific">Sitophilus oryzae</name>
    <name type="common">Rice weevil</name>
    <name type="synonym">Curculio oryzae</name>
    <dbReference type="NCBI Taxonomy" id="7048"/>
    <lineage>
        <taxon>Eukaryota</taxon>
        <taxon>Metazoa</taxon>
        <taxon>Ecdysozoa</taxon>
        <taxon>Arthropoda</taxon>
        <taxon>Hexapoda</taxon>
        <taxon>Insecta</taxon>
        <taxon>Pterygota</taxon>
        <taxon>Neoptera</taxon>
        <taxon>Endopterygota</taxon>
        <taxon>Coleoptera</taxon>
        <taxon>Polyphaga</taxon>
        <taxon>Cucujiformia</taxon>
        <taxon>Curculionidae</taxon>
        <taxon>Dryophthorinae</taxon>
        <taxon>Sitophilus</taxon>
    </lineage>
</organism>
<dbReference type="Proteomes" id="UP000504635">
    <property type="component" value="Unplaced"/>
</dbReference>
<dbReference type="RefSeq" id="XP_030747773.1">
    <property type="nucleotide sequence ID" value="XM_030891913.1"/>
</dbReference>
<accession>A0A6J2X959</accession>
<gene>
    <name evidence="2" type="primary">LOC115876214</name>
</gene>
<dbReference type="InParanoid" id="A0A6J2X959"/>
<name>A0A6J2X959_SITOR</name>
<reference evidence="2" key="1">
    <citation type="submission" date="2025-08" db="UniProtKB">
        <authorList>
            <consortium name="RefSeq"/>
        </authorList>
    </citation>
    <scope>IDENTIFICATION</scope>
    <source>
        <tissue evidence="2">Gonads</tissue>
    </source>
</reference>
<keyword evidence="1" id="KW-1185">Reference proteome</keyword>